<protein>
    <submittedName>
        <fullName evidence="1">Phage virion protein</fullName>
    </submittedName>
</protein>
<dbReference type="AlphaFoldDB" id="A0A060N369"/>
<evidence type="ECO:0000313" key="1">
    <source>
        <dbReference type="EMBL" id="BAO04896.1"/>
    </source>
</evidence>
<gene>
    <name evidence="1" type="ORF">CBO05P1_177</name>
</gene>
<dbReference type="Proteomes" id="UP000054164">
    <property type="component" value="Unassembled WGS sequence"/>
</dbReference>
<proteinExistence type="predicted"/>
<dbReference type="HOGENOM" id="CLU_083254_0_0_9"/>
<accession>A0A060N369</accession>
<reference evidence="1" key="1">
    <citation type="submission" date="2013-10" db="EMBL/GenBank/DDBJ databases">
        <title>Draft genome sequence of Clostridium botulinum type B strain Osaka05.</title>
        <authorList>
            <person name="Sakaguchi Y."/>
            <person name="Hosomi K."/>
            <person name="Uchiyama J."/>
            <person name="Ogura Y."/>
            <person name="Sakaguchi M."/>
            <person name="Kohda T."/>
            <person name="Mukamoto M."/>
            <person name="Misawa N."/>
            <person name="Matsuzaki S."/>
            <person name="Hayashi T."/>
            <person name="Kozaki S."/>
        </authorList>
    </citation>
    <scope>NUCLEOTIDE SEQUENCE</scope>
    <source>
        <strain evidence="1">Osaka05</strain>
    </source>
</reference>
<dbReference type="RefSeq" id="WP_030031974.1">
    <property type="nucleotide sequence ID" value="NZ_BA000058.1"/>
</dbReference>
<sequence>MAVKLIDKLEFDNFDKTTYTNVAVIKTKPLDENMKLNTSLADGFIVLTKDGVQVTEIEDGALDDENSKGKFCCGSDGKVKIIVDKTTIDTVEKAKEELAKYQATVEMKDDLEYEKDLFDVTMVDVGTNKKIFNTVLLSGEKMLGYINNNVETIDLVPTNPIRFIVEPKLK</sequence>
<dbReference type="EMBL" id="BA000058">
    <property type="protein sequence ID" value="BAO04896.1"/>
    <property type="molecule type" value="Genomic_DNA"/>
</dbReference>
<name>A0A060N369_CLOBO</name>
<organism evidence="1">
    <name type="scientific">Clostridium botulinum B str. Osaka05</name>
    <dbReference type="NCBI Taxonomy" id="1407017"/>
    <lineage>
        <taxon>Bacteria</taxon>
        <taxon>Bacillati</taxon>
        <taxon>Bacillota</taxon>
        <taxon>Clostridia</taxon>
        <taxon>Eubacteriales</taxon>
        <taxon>Clostridiaceae</taxon>
        <taxon>Clostridium</taxon>
    </lineage>
</organism>